<dbReference type="InterPro" id="IPR019239">
    <property type="entry name" value="VapB_antitoxin"/>
</dbReference>
<dbReference type="Pfam" id="PF09957">
    <property type="entry name" value="VapB_antitoxin"/>
    <property type="match status" value="1"/>
</dbReference>
<protein>
    <recommendedName>
        <fullName evidence="3">Type II toxin-antitoxin system VapB family antitoxin</fullName>
    </recommendedName>
</protein>
<comment type="caution">
    <text evidence="1">The sequence shown here is derived from an EMBL/GenBank/DDBJ whole genome shotgun (WGS) entry which is preliminary data.</text>
</comment>
<reference evidence="2" key="1">
    <citation type="journal article" date="2019" name="Int. J. Syst. Evol. Microbiol.">
        <title>The Global Catalogue of Microorganisms (GCM) 10K type strain sequencing project: providing services to taxonomists for standard genome sequencing and annotation.</title>
        <authorList>
            <consortium name="The Broad Institute Genomics Platform"/>
            <consortium name="The Broad Institute Genome Sequencing Center for Infectious Disease"/>
            <person name="Wu L."/>
            <person name="Ma J."/>
        </authorList>
    </citation>
    <scope>NUCLEOTIDE SEQUENCE [LARGE SCALE GENOMIC DNA]</scope>
    <source>
        <strain evidence="2">JCM 18532</strain>
    </source>
</reference>
<sequence length="69" mass="7584">MMAKTLIELDERLLADAMAATGQTTKRGTVIEALEQVVRKARALDYVERLQAGIASDLDDPEVVVQAQR</sequence>
<organism evidence="1 2">
    <name type="scientific">Nocardioides endophyticus</name>
    <dbReference type="NCBI Taxonomy" id="1353775"/>
    <lineage>
        <taxon>Bacteria</taxon>
        <taxon>Bacillati</taxon>
        <taxon>Actinomycetota</taxon>
        <taxon>Actinomycetes</taxon>
        <taxon>Propionibacteriales</taxon>
        <taxon>Nocardioidaceae</taxon>
        <taxon>Nocardioides</taxon>
    </lineage>
</organism>
<evidence type="ECO:0000313" key="2">
    <source>
        <dbReference type="Proteomes" id="UP001499882"/>
    </source>
</evidence>
<keyword evidence="2" id="KW-1185">Reference proteome</keyword>
<accession>A0ABP8ZJQ6</accession>
<evidence type="ECO:0008006" key="3">
    <source>
        <dbReference type="Google" id="ProtNLM"/>
    </source>
</evidence>
<evidence type="ECO:0000313" key="1">
    <source>
        <dbReference type="EMBL" id="GAA4758532.1"/>
    </source>
</evidence>
<dbReference type="EMBL" id="BAABKN010000036">
    <property type="protein sequence ID" value="GAA4758532.1"/>
    <property type="molecule type" value="Genomic_DNA"/>
</dbReference>
<dbReference type="Proteomes" id="UP001499882">
    <property type="component" value="Unassembled WGS sequence"/>
</dbReference>
<gene>
    <name evidence="1" type="ORF">GCM10023350_50430</name>
</gene>
<name>A0ABP8ZJQ6_9ACTN</name>
<proteinExistence type="predicted"/>